<feature type="domain" description="3-keto-alpha-glucoside-1,2-lyase/3-keto-2-hydroxy-glucal hydratase" evidence="1">
    <location>
        <begin position="62"/>
        <end position="246"/>
    </location>
</feature>
<sequence length="251" mass="27748">MTVLLRLGFFVVVLPLLSLLGSAQEAATQNPNLVSSEGVRPYIDDAGPGWMSFTESDFSKVNSGDDTWSWKDGVLHCTGNPVSVLRTTKQFENVELVVEWMHEKPGGNSGVFLWTTPESIEKLTKAGKPGLPAGIEVQVLDHAFTDMMKARGRKTDWFGTNGDVFAVKVKLNPFPPLSPDGSRSFPRKHLAKGHGQWNQYYIRAINGEVRLWVNGEEVSGGNGADPARGYLCLESEGSPIQFRKLRYRELP</sequence>
<dbReference type="EMBL" id="SJPJ01000001">
    <property type="protein sequence ID" value="TWT84502.1"/>
    <property type="molecule type" value="Genomic_DNA"/>
</dbReference>
<dbReference type="InterPro" id="IPR010496">
    <property type="entry name" value="AL/BT2_dom"/>
</dbReference>
<protein>
    <recommendedName>
        <fullName evidence="1">3-keto-alpha-glucoside-1,2-lyase/3-keto-2-hydroxy-glucal hydratase domain-containing protein</fullName>
    </recommendedName>
</protein>
<keyword evidence="3" id="KW-1185">Reference proteome</keyword>
<name>A0A5C5ZB32_9BACT</name>
<dbReference type="RefSeq" id="WP_146402264.1">
    <property type="nucleotide sequence ID" value="NZ_SJPJ01000001.1"/>
</dbReference>
<dbReference type="AlphaFoldDB" id="A0A5C5ZB32"/>
<dbReference type="Pfam" id="PF06439">
    <property type="entry name" value="3keto-disac_hyd"/>
    <property type="match status" value="1"/>
</dbReference>
<dbReference type="Gene3D" id="2.60.120.560">
    <property type="entry name" value="Exo-inulinase, domain 1"/>
    <property type="match status" value="1"/>
</dbReference>
<evidence type="ECO:0000313" key="3">
    <source>
        <dbReference type="Proteomes" id="UP000315010"/>
    </source>
</evidence>
<evidence type="ECO:0000259" key="1">
    <source>
        <dbReference type="Pfam" id="PF06439"/>
    </source>
</evidence>
<evidence type="ECO:0000313" key="2">
    <source>
        <dbReference type="EMBL" id="TWT84502.1"/>
    </source>
</evidence>
<comment type="caution">
    <text evidence="2">The sequence shown here is derived from an EMBL/GenBank/DDBJ whole genome shotgun (WGS) entry which is preliminary data.</text>
</comment>
<organism evidence="2 3">
    <name type="scientific">Novipirellula herctigrandis</name>
    <dbReference type="NCBI Taxonomy" id="2527986"/>
    <lineage>
        <taxon>Bacteria</taxon>
        <taxon>Pseudomonadati</taxon>
        <taxon>Planctomycetota</taxon>
        <taxon>Planctomycetia</taxon>
        <taxon>Pirellulales</taxon>
        <taxon>Pirellulaceae</taxon>
        <taxon>Novipirellula</taxon>
    </lineage>
</organism>
<accession>A0A5C5ZB32</accession>
<dbReference type="Proteomes" id="UP000315010">
    <property type="component" value="Unassembled WGS sequence"/>
</dbReference>
<dbReference type="GO" id="GO:0016787">
    <property type="term" value="F:hydrolase activity"/>
    <property type="evidence" value="ECO:0007669"/>
    <property type="project" value="InterPro"/>
</dbReference>
<reference evidence="2 3" key="1">
    <citation type="submission" date="2019-02" db="EMBL/GenBank/DDBJ databases">
        <title>Deep-cultivation of Planctomycetes and their phenomic and genomic characterization uncovers novel biology.</title>
        <authorList>
            <person name="Wiegand S."/>
            <person name="Jogler M."/>
            <person name="Boedeker C."/>
            <person name="Pinto D."/>
            <person name="Vollmers J."/>
            <person name="Rivas-Marin E."/>
            <person name="Kohn T."/>
            <person name="Peeters S.H."/>
            <person name="Heuer A."/>
            <person name="Rast P."/>
            <person name="Oberbeckmann S."/>
            <person name="Bunk B."/>
            <person name="Jeske O."/>
            <person name="Meyerdierks A."/>
            <person name="Storesund J.E."/>
            <person name="Kallscheuer N."/>
            <person name="Luecker S."/>
            <person name="Lage O.M."/>
            <person name="Pohl T."/>
            <person name="Merkel B.J."/>
            <person name="Hornburger P."/>
            <person name="Mueller R.-W."/>
            <person name="Bruemmer F."/>
            <person name="Labrenz M."/>
            <person name="Spormann A.M."/>
            <person name="Op Den Camp H."/>
            <person name="Overmann J."/>
            <person name="Amann R."/>
            <person name="Jetten M.S.M."/>
            <person name="Mascher T."/>
            <person name="Medema M.H."/>
            <person name="Devos D.P."/>
            <person name="Kaster A.-K."/>
            <person name="Ovreas L."/>
            <person name="Rohde M."/>
            <person name="Galperin M.Y."/>
            <person name="Jogler C."/>
        </authorList>
    </citation>
    <scope>NUCLEOTIDE SEQUENCE [LARGE SCALE GENOMIC DNA]</scope>
    <source>
        <strain evidence="2 3">CA13</strain>
    </source>
</reference>
<gene>
    <name evidence="2" type="ORF">CA13_59810</name>
</gene>
<proteinExistence type="predicted"/>
<dbReference type="OrthoDB" id="248448at2"/>